<keyword evidence="1" id="KW-0805">Transcription regulation</keyword>
<dbReference type="PRINTS" id="PR00034">
    <property type="entry name" value="HTHCRP"/>
</dbReference>
<dbReference type="CDD" id="cd00038">
    <property type="entry name" value="CAP_ED"/>
    <property type="match status" value="1"/>
</dbReference>
<dbReference type="PROSITE" id="PS51063">
    <property type="entry name" value="HTH_CRP_2"/>
    <property type="match status" value="1"/>
</dbReference>
<dbReference type="Pfam" id="PF00027">
    <property type="entry name" value="cNMP_binding"/>
    <property type="match status" value="1"/>
</dbReference>
<evidence type="ECO:0000256" key="3">
    <source>
        <dbReference type="ARBA" id="ARBA00023163"/>
    </source>
</evidence>
<reference evidence="5 6" key="1">
    <citation type="submission" date="2019-03" db="EMBL/GenBank/DDBJ databases">
        <authorList>
            <person name="Nijsse B."/>
        </authorList>
    </citation>
    <scope>NUCLEOTIDE SEQUENCE [LARGE SCALE GENOMIC DNA]</scope>
    <source>
        <strain evidence="5">Desulfoluna butyratoxydans MSL71</strain>
    </source>
</reference>
<name>A0A4U8YV21_9BACT</name>
<keyword evidence="6" id="KW-1185">Reference proteome</keyword>
<dbReference type="InterPro" id="IPR018490">
    <property type="entry name" value="cNMP-bd_dom_sf"/>
</dbReference>
<sequence length="222" mass="25625">MTERPYGFPDHQKVNIIIEGMNTCWKEILHMATLQSFARGQVVDQAADGVYLIKEGCLSYSCYLDSGEKRILYFVGRDSLCNEAGCMIHHKDRVSFEFLTDTQAYAFSPRQFMDTDFVRTYPELSINLSQYIIYKRIYLSHFVANLSNNKPITRVAEILFQLYERDNEITISQQDIGNFLGLHLMTVSRALAQLRSENIIGKITKNKFEIFDVEGLADYAAW</sequence>
<dbReference type="SUPFAM" id="SSF46785">
    <property type="entry name" value="Winged helix' DNA-binding domain"/>
    <property type="match status" value="1"/>
</dbReference>
<accession>A0A4U8YV21</accession>
<evidence type="ECO:0000313" key="6">
    <source>
        <dbReference type="Proteomes" id="UP000507962"/>
    </source>
</evidence>
<dbReference type="SMART" id="SM00419">
    <property type="entry name" value="HTH_CRP"/>
    <property type="match status" value="1"/>
</dbReference>
<dbReference type="GO" id="GO:0003677">
    <property type="term" value="F:DNA binding"/>
    <property type="evidence" value="ECO:0007669"/>
    <property type="project" value="UniProtKB-KW"/>
</dbReference>
<keyword evidence="2" id="KW-0238">DNA-binding</keyword>
<dbReference type="AlphaFoldDB" id="A0A4U8YV21"/>
<evidence type="ECO:0000256" key="2">
    <source>
        <dbReference type="ARBA" id="ARBA00023125"/>
    </source>
</evidence>
<evidence type="ECO:0000259" key="4">
    <source>
        <dbReference type="PROSITE" id="PS51063"/>
    </source>
</evidence>
<dbReference type="GO" id="GO:0006355">
    <property type="term" value="P:regulation of DNA-templated transcription"/>
    <property type="evidence" value="ECO:0007669"/>
    <property type="project" value="InterPro"/>
</dbReference>
<gene>
    <name evidence="5" type="ORF">MSL71_51370</name>
</gene>
<organism evidence="5 6">
    <name type="scientific">Desulfoluna butyratoxydans</name>
    <dbReference type="NCBI Taxonomy" id="231438"/>
    <lineage>
        <taxon>Bacteria</taxon>
        <taxon>Pseudomonadati</taxon>
        <taxon>Thermodesulfobacteriota</taxon>
        <taxon>Desulfobacteria</taxon>
        <taxon>Desulfobacterales</taxon>
        <taxon>Desulfolunaceae</taxon>
        <taxon>Desulfoluna</taxon>
    </lineage>
</organism>
<dbReference type="Pfam" id="PF13545">
    <property type="entry name" value="HTH_Crp_2"/>
    <property type="match status" value="1"/>
</dbReference>
<dbReference type="EMBL" id="CAADHO010000017">
    <property type="protein sequence ID" value="VFQ47437.1"/>
    <property type="molecule type" value="Genomic_DNA"/>
</dbReference>
<dbReference type="InterPro" id="IPR012318">
    <property type="entry name" value="HTH_CRP"/>
</dbReference>
<evidence type="ECO:0000256" key="1">
    <source>
        <dbReference type="ARBA" id="ARBA00023015"/>
    </source>
</evidence>
<keyword evidence="3" id="KW-0804">Transcription</keyword>
<proteinExistence type="predicted"/>
<dbReference type="SUPFAM" id="SSF51206">
    <property type="entry name" value="cAMP-binding domain-like"/>
    <property type="match status" value="1"/>
</dbReference>
<evidence type="ECO:0000313" key="5">
    <source>
        <dbReference type="EMBL" id="VFQ47437.1"/>
    </source>
</evidence>
<dbReference type="InterPro" id="IPR036390">
    <property type="entry name" value="WH_DNA-bd_sf"/>
</dbReference>
<dbReference type="Gene3D" id="2.60.120.10">
    <property type="entry name" value="Jelly Rolls"/>
    <property type="match status" value="1"/>
</dbReference>
<dbReference type="InterPro" id="IPR000595">
    <property type="entry name" value="cNMP-bd_dom"/>
</dbReference>
<feature type="domain" description="HTH crp-type" evidence="4">
    <location>
        <begin position="149"/>
        <end position="214"/>
    </location>
</feature>
<dbReference type="Proteomes" id="UP000507962">
    <property type="component" value="Unassembled WGS sequence"/>
</dbReference>
<dbReference type="InterPro" id="IPR014710">
    <property type="entry name" value="RmlC-like_jellyroll"/>
</dbReference>
<protein>
    <submittedName>
        <fullName evidence="5">Crp-type hth domain</fullName>
    </submittedName>
</protein>